<sequence length="613" mass="73138">MRAWGVFKTSMEENFLSAKIPVENDDLKNRHGEYLEHDNNECSGIEMTTGTETSIRDYLEFKAARSIQRFVRGWLLRNRLAKQICAAIVIQAEWRRFYYQRLYFRKLENVLQQRVEEYYSRAAQKIQALYRGWWSRENIHDHVRLKRLQLSAGEDLLHCVAFKLHHLIRTSVIPGVYSTLSKIEQLLASMSFKKCNARAREMSKRRSIHVQYNKVRFNDSVVATQMPFAGPNVRTLCEPKCVALYSERDADRKMAKILNMYEEACREEHRIFKLRTKRPKATVSLHISLPPSTTFCGDLIRSMKKWEIIKEKHLTVDRDIFETPHNVENFLKEVQSEWNILHGNCYCSDVLVEELEKRKKLAGSYQKEIQDYLEFKAARTIQRFARGWLARKHLKKQKLTAITIQSEWRRFHSQRMYFINLENLVQQRIEQHYFRAAQKIQALFRGWWSREYIHDHKYLTRLENTAGMDLLRCVAFKLHHLIRTHVIPGIYSLKNTTTLSKVEELLRSISFKDYTDRARESHREKLLRTRHSRTRHKESAFSTLLPFHGPNVYNLCVPECMHYYKERDADRKMAKILRMYEIANHLDPKMTKLRAKSKRFKEIKIFDSHAIMK</sequence>
<dbReference type="InterPro" id="IPR051185">
    <property type="entry name" value="ASPM"/>
</dbReference>
<proteinExistence type="predicted"/>
<keyword evidence="6" id="KW-1185">Reference proteome</keyword>
<dbReference type="GO" id="GO:0000278">
    <property type="term" value="P:mitotic cell cycle"/>
    <property type="evidence" value="ECO:0007669"/>
    <property type="project" value="TreeGrafter"/>
</dbReference>
<dbReference type="GO" id="GO:0051295">
    <property type="term" value="P:establishment of meiotic spindle localization"/>
    <property type="evidence" value="ECO:0007669"/>
    <property type="project" value="TreeGrafter"/>
</dbReference>
<dbReference type="GO" id="GO:0005516">
    <property type="term" value="F:calmodulin binding"/>
    <property type="evidence" value="ECO:0007669"/>
    <property type="project" value="UniProtKB-KW"/>
</dbReference>
<dbReference type="VEuPathDB" id="VectorBase:GMOY006387"/>
<evidence type="ECO:0000256" key="4">
    <source>
        <dbReference type="ARBA" id="ARBA00022860"/>
    </source>
</evidence>
<dbReference type="EnsemblMetazoa" id="GMOY006387-RA">
    <property type="protein sequence ID" value="GMOY006387-PA"/>
    <property type="gene ID" value="GMOY006387"/>
</dbReference>
<dbReference type="SMART" id="SM00015">
    <property type="entry name" value="IQ"/>
    <property type="match status" value="6"/>
</dbReference>
<evidence type="ECO:0000313" key="5">
    <source>
        <dbReference type="EnsemblMetazoa" id="GMOY006387-PA"/>
    </source>
</evidence>
<comment type="subcellular location">
    <subcellularLocation>
        <location evidence="1">Cytoplasm</location>
    </subcellularLocation>
</comment>
<keyword evidence="4" id="KW-0112">Calmodulin-binding</keyword>
<evidence type="ECO:0000313" key="6">
    <source>
        <dbReference type="Proteomes" id="UP000092444"/>
    </source>
</evidence>
<dbReference type="GO" id="GO:0000922">
    <property type="term" value="C:spindle pole"/>
    <property type="evidence" value="ECO:0007669"/>
    <property type="project" value="TreeGrafter"/>
</dbReference>
<dbReference type="STRING" id="37546.A0A1B0FR84"/>
<dbReference type="Pfam" id="PF00612">
    <property type="entry name" value="IQ"/>
    <property type="match status" value="4"/>
</dbReference>
<evidence type="ECO:0000256" key="3">
    <source>
        <dbReference type="ARBA" id="ARBA00022737"/>
    </source>
</evidence>
<reference evidence="5" key="1">
    <citation type="submission" date="2020-05" db="UniProtKB">
        <authorList>
            <consortium name="EnsemblMetazoa"/>
        </authorList>
    </citation>
    <scope>IDENTIFICATION</scope>
    <source>
        <strain evidence="5">Yale</strain>
    </source>
</reference>
<name>A0A1B0FR84_GLOMM</name>
<dbReference type="EMBL" id="CCAG010000475">
    <property type="status" value="NOT_ANNOTATED_CDS"/>
    <property type="molecule type" value="Genomic_DNA"/>
</dbReference>
<accession>A0A1B0FR84</accession>
<evidence type="ECO:0000256" key="1">
    <source>
        <dbReference type="ARBA" id="ARBA00004496"/>
    </source>
</evidence>
<evidence type="ECO:0000256" key="2">
    <source>
        <dbReference type="ARBA" id="ARBA00022490"/>
    </source>
</evidence>
<dbReference type="PhylomeDB" id="A0A1B0FR84"/>
<dbReference type="AlphaFoldDB" id="A0A1B0FR84"/>
<organism evidence="5 6">
    <name type="scientific">Glossina morsitans morsitans</name>
    <name type="common">Savannah tsetse fly</name>
    <dbReference type="NCBI Taxonomy" id="37546"/>
    <lineage>
        <taxon>Eukaryota</taxon>
        <taxon>Metazoa</taxon>
        <taxon>Ecdysozoa</taxon>
        <taxon>Arthropoda</taxon>
        <taxon>Hexapoda</taxon>
        <taxon>Insecta</taxon>
        <taxon>Pterygota</taxon>
        <taxon>Neoptera</taxon>
        <taxon>Endopterygota</taxon>
        <taxon>Diptera</taxon>
        <taxon>Brachycera</taxon>
        <taxon>Muscomorpha</taxon>
        <taxon>Hippoboscoidea</taxon>
        <taxon>Glossinidae</taxon>
        <taxon>Glossina</taxon>
    </lineage>
</organism>
<protein>
    <submittedName>
        <fullName evidence="5">Uncharacterized protein</fullName>
    </submittedName>
</protein>
<dbReference type="Gene3D" id="1.20.5.190">
    <property type="match status" value="2"/>
</dbReference>
<dbReference type="SUPFAM" id="SSF52540">
    <property type="entry name" value="P-loop containing nucleoside triphosphate hydrolases"/>
    <property type="match status" value="2"/>
</dbReference>
<keyword evidence="3" id="KW-0677">Repeat</keyword>
<keyword evidence="2" id="KW-0963">Cytoplasm</keyword>
<dbReference type="GO" id="GO:0007051">
    <property type="term" value="P:spindle organization"/>
    <property type="evidence" value="ECO:0007669"/>
    <property type="project" value="TreeGrafter"/>
</dbReference>
<dbReference type="PANTHER" id="PTHR22706:SF1">
    <property type="entry name" value="ASSEMBLY FACTOR FOR SPINDLE MICROTUBULES"/>
    <property type="match status" value="1"/>
</dbReference>
<dbReference type="Proteomes" id="UP000092444">
    <property type="component" value="Unassembled WGS sequence"/>
</dbReference>
<dbReference type="InterPro" id="IPR000048">
    <property type="entry name" value="IQ_motif_EF-hand-BS"/>
</dbReference>
<dbReference type="PANTHER" id="PTHR22706">
    <property type="entry name" value="ASSEMBLY FACTOR FOR SPINDLE MICROTUBULES"/>
    <property type="match status" value="1"/>
</dbReference>
<dbReference type="GO" id="GO:0005737">
    <property type="term" value="C:cytoplasm"/>
    <property type="evidence" value="ECO:0007669"/>
    <property type="project" value="UniProtKB-SubCell"/>
</dbReference>
<dbReference type="InterPro" id="IPR027417">
    <property type="entry name" value="P-loop_NTPase"/>
</dbReference>
<dbReference type="PROSITE" id="PS50096">
    <property type="entry name" value="IQ"/>
    <property type="match status" value="4"/>
</dbReference>